<reference evidence="3 4" key="1">
    <citation type="submission" date="2016-10" db="EMBL/GenBank/DDBJ databases">
        <authorList>
            <person name="Varghese N."/>
            <person name="Submissions S."/>
        </authorList>
    </citation>
    <scope>NUCLEOTIDE SEQUENCE [LARGE SCALE GENOMIC DNA]</scope>
    <source>
        <strain evidence="3 4">DSM 17997</strain>
    </source>
</reference>
<dbReference type="InterPro" id="IPR011659">
    <property type="entry name" value="WD40"/>
</dbReference>
<dbReference type="InterPro" id="IPR011042">
    <property type="entry name" value="6-blade_b-propeller_TolB-like"/>
</dbReference>
<dbReference type="PANTHER" id="PTHR36842:SF1">
    <property type="entry name" value="PROTEIN TOLB"/>
    <property type="match status" value="1"/>
</dbReference>
<name>A0A1H3LQG2_9BACT</name>
<organism evidence="3 4">
    <name type="scientific">Rhodonellum ikkaensis</name>
    <dbReference type="NCBI Taxonomy" id="336829"/>
    <lineage>
        <taxon>Bacteria</taxon>
        <taxon>Pseudomonadati</taxon>
        <taxon>Bacteroidota</taxon>
        <taxon>Cytophagia</taxon>
        <taxon>Cytophagales</taxon>
        <taxon>Cytophagaceae</taxon>
        <taxon>Rhodonellum</taxon>
    </lineage>
</organism>
<evidence type="ECO:0000256" key="1">
    <source>
        <dbReference type="ARBA" id="ARBA00009820"/>
    </source>
</evidence>
<evidence type="ECO:0000313" key="4">
    <source>
        <dbReference type="Proteomes" id="UP000199663"/>
    </source>
</evidence>
<dbReference type="SUPFAM" id="SSF82171">
    <property type="entry name" value="DPP6 N-terminal domain-like"/>
    <property type="match status" value="1"/>
</dbReference>
<dbReference type="Proteomes" id="UP000199663">
    <property type="component" value="Unassembled WGS sequence"/>
</dbReference>
<dbReference type="Pfam" id="PF07676">
    <property type="entry name" value="PD40"/>
    <property type="match status" value="5"/>
</dbReference>
<proteinExistence type="inferred from homology"/>
<feature type="signal peptide" evidence="2">
    <location>
        <begin position="1"/>
        <end position="18"/>
    </location>
</feature>
<evidence type="ECO:0000313" key="3">
    <source>
        <dbReference type="EMBL" id="SDY66560.1"/>
    </source>
</evidence>
<dbReference type="EMBL" id="FNQC01000002">
    <property type="protein sequence ID" value="SDY66560.1"/>
    <property type="molecule type" value="Genomic_DNA"/>
</dbReference>
<protein>
    <submittedName>
        <fullName evidence="3">WD40-like Beta Propeller Repeat</fullName>
    </submittedName>
</protein>
<evidence type="ECO:0000256" key="2">
    <source>
        <dbReference type="SAM" id="SignalP"/>
    </source>
</evidence>
<keyword evidence="4" id="KW-1185">Reference proteome</keyword>
<gene>
    <name evidence="3" type="ORF">SAMN05444412_102158</name>
</gene>
<accession>A0A1H3LQG2</accession>
<comment type="caution">
    <text evidence="3">The sequence shown here is derived from an EMBL/GenBank/DDBJ whole genome shotgun (WGS) entry which is preliminary data.</text>
</comment>
<dbReference type="PANTHER" id="PTHR36842">
    <property type="entry name" value="PROTEIN TOLB HOMOLOG"/>
    <property type="match status" value="1"/>
</dbReference>
<comment type="similarity">
    <text evidence="1">Belongs to the TolB family.</text>
</comment>
<dbReference type="RefSeq" id="WP_026333480.1">
    <property type="nucleotide sequence ID" value="NZ_FNQC01000002.1"/>
</dbReference>
<feature type="chain" id="PRO_5046924078" evidence="2">
    <location>
        <begin position="19"/>
        <end position="507"/>
    </location>
</feature>
<dbReference type="Gene3D" id="2.120.10.30">
    <property type="entry name" value="TolB, C-terminal domain"/>
    <property type="match status" value="1"/>
</dbReference>
<keyword evidence="2" id="KW-0732">Signal</keyword>
<sequence length="507" mass="56743">MKYLFILLSLFLLEPAFSQQDTIGIFPSSKDIGNPKLAGSASYDQDGQHYILQGSGYNVWFERDEFHYLFDKIEGDFILTANFEFIGEGTDPHRKVGLMIRDSEEDNAPHISAALHGDGLTVLQWRELKGAFMRDPEDEIFSPKSHYGILQLERTGKEFTMRAAHVGEPLQLIGSHVMKTMGNSILAGIFINSHNENVVEQAKVWNVRIDRPVADNYNPGREGYLGCRLETMNVFTGIRKVIYEKEDRFEAPNWMPDGKKLLFNMDGALFTIPVAGGEIEKLNTGFADRNNNDHGISFDGKLLAISHHRQGFPGGGSTVYVLPLAGGEPKLITEETPSYWHGWSPDNKKVLYVGMRGEKKTYDIYQKNIYGGAEIALTNTQPGEHVDGCEYSPDGKFIYYNGSQSGTMQLWRMKPDGSGNEQLTFDEKNDWFPHLSPDGKWIAFISFPAEIPVNDHPSYKRVELKLMPTSGGAPRTIAYLYGGQGTINVPSWSPDSQSISFVSNSGK</sequence>